<keyword evidence="3" id="KW-1185">Reference proteome</keyword>
<reference evidence="2 3" key="1">
    <citation type="submission" date="2012-12" db="EMBL/GenBank/DDBJ databases">
        <title>Genome assembly of Fulvivirga imtechensis AK7.</title>
        <authorList>
            <person name="Nupur N."/>
            <person name="Khatri I."/>
            <person name="Kumar R."/>
            <person name="Subramanian S."/>
            <person name="Pinnaka A."/>
        </authorList>
    </citation>
    <scope>NUCLEOTIDE SEQUENCE [LARGE SCALE GENOMIC DNA]</scope>
    <source>
        <strain evidence="2 3">AK7</strain>
    </source>
</reference>
<evidence type="ECO:0008006" key="4">
    <source>
        <dbReference type="Google" id="ProtNLM"/>
    </source>
</evidence>
<organism evidence="2 3">
    <name type="scientific">Fulvivirga imtechensis AK7</name>
    <dbReference type="NCBI Taxonomy" id="1237149"/>
    <lineage>
        <taxon>Bacteria</taxon>
        <taxon>Pseudomonadati</taxon>
        <taxon>Bacteroidota</taxon>
        <taxon>Cytophagia</taxon>
        <taxon>Cytophagales</taxon>
        <taxon>Fulvivirgaceae</taxon>
        <taxon>Fulvivirga</taxon>
    </lineage>
</organism>
<sequence length="176" mass="20170">MAYFKETQKLNQVWLWVLLMAVTTAVVSLLSYLLYMQLYQDEPIGRRSLSDNQLILLCTTVLVIMTIIDWTILSGKLEVEVTSTAVRYRFFPFIPGWKILKRKDIANYEVRKFNLLKDFGGRGYKSKPGSGKAISVKGNKGLQLTLKNGKILLLGTQKPREIKQAMDRLVKQPHYG</sequence>
<comment type="caution">
    <text evidence="2">The sequence shown here is derived from an EMBL/GenBank/DDBJ whole genome shotgun (WGS) entry which is preliminary data.</text>
</comment>
<dbReference type="eggNOG" id="ENOG5032Y0V">
    <property type="taxonomic scope" value="Bacteria"/>
</dbReference>
<dbReference type="STRING" id="1237149.C900_05302"/>
<evidence type="ECO:0000313" key="2">
    <source>
        <dbReference type="EMBL" id="ELR69231.1"/>
    </source>
</evidence>
<keyword evidence="1" id="KW-0472">Membrane</keyword>
<dbReference type="AlphaFoldDB" id="L8JJZ7"/>
<dbReference type="Proteomes" id="UP000011135">
    <property type="component" value="Unassembled WGS sequence"/>
</dbReference>
<name>L8JJZ7_9BACT</name>
<feature type="transmembrane region" description="Helical" evidence="1">
    <location>
        <begin position="54"/>
        <end position="73"/>
    </location>
</feature>
<feature type="transmembrane region" description="Helical" evidence="1">
    <location>
        <begin position="13"/>
        <end position="34"/>
    </location>
</feature>
<keyword evidence="1" id="KW-0812">Transmembrane</keyword>
<evidence type="ECO:0000256" key="1">
    <source>
        <dbReference type="SAM" id="Phobius"/>
    </source>
</evidence>
<dbReference type="RefSeq" id="WP_009582389.1">
    <property type="nucleotide sequence ID" value="NZ_AMZN01000081.1"/>
</dbReference>
<dbReference type="OrthoDB" id="582675at2"/>
<keyword evidence="1" id="KW-1133">Transmembrane helix</keyword>
<evidence type="ECO:0000313" key="3">
    <source>
        <dbReference type="Proteomes" id="UP000011135"/>
    </source>
</evidence>
<gene>
    <name evidence="2" type="ORF">C900_05302</name>
</gene>
<proteinExistence type="predicted"/>
<dbReference type="EMBL" id="AMZN01000081">
    <property type="protein sequence ID" value="ELR69231.1"/>
    <property type="molecule type" value="Genomic_DNA"/>
</dbReference>
<accession>L8JJZ7</accession>
<protein>
    <recommendedName>
        <fullName evidence="4">Bacterial Pleckstrin homology domain-containing protein</fullName>
    </recommendedName>
</protein>